<reference evidence="6" key="1">
    <citation type="submission" date="2014-01" db="EMBL/GenBank/DDBJ databases">
        <authorList>
            <person name="Brown-Elliot B."/>
            <person name="Wallace R."/>
            <person name="Lenaerts A."/>
            <person name="Ordway D."/>
            <person name="DeGroote M.A."/>
            <person name="Parker T."/>
            <person name="Sizemore C."/>
            <person name="Tallon L.J."/>
            <person name="Sadzewicz L.K."/>
            <person name="Sengamalay N."/>
            <person name="Fraser C.M."/>
            <person name="Hine E."/>
            <person name="Shefchek K.A."/>
            <person name="Das S.P."/>
            <person name="Tettelin H."/>
        </authorList>
    </citation>
    <scope>NUCLEOTIDE SEQUENCE [LARGE SCALE GENOMIC DNA]</scope>
    <source>
        <strain evidence="6">4042</strain>
    </source>
</reference>
<evidence type="ECO:0000256" key="4">
    <source>
        <dbReference type="ARBA" id="ARBA00023136"/>
    </source>
</evidence>
<sequence>MLAIAAGTDYGIFLIGRYQEARTAGQDRIAAYYTTFRSVAPWCWVQG</sequence>
<dbReference type="PATRIC" id="fig|1299334.3.peg.5033"/>
<evidence type="ECO:0000256" key="3">
    <source>
        <dbReference type="ARBA" id="ARBA00022989"/>
    </source>
</evidence>
<evidence type="ECO:0000313" key="6">
    <source>
        <dbReference type="EMBL" id="EUA33246.1"/>
    </source>
</evidence>
<dbReference type="GO" id="GO:0016020">
    <property type="term" value="C:membrane"/>
    <property type="evidence" value="ECO:0007669"/>
    <property type="project" value="UniProtKB-SubCell"/>
</dbReference>
<keyword evidence="3" id="KW-1133">Transmembrane helix</keyword>
<dbReference type="EMBL" id="JAOB01000047">
    <property type="protein sequence ID" value="EUA33246.1"/>
    <property type="molecule type" value="Genomic_DNA"/>
</dbReference>
<protein>
    <submittedName>
        <fullName evidence="6">MMPL family protein</fullName>
    </submittedName>
</protein>
<dbReference type="SUPFAM" id="SSF82866">
    <property type="entry name" value="Multidrug efflux transporter AcrB transmembrane domain"/>
    <property type="match status" value="1"/>
</dbReference>
<keyword evidence="2" id="KW-0812">Transmembrane</keyword>
<evidence type="ECO:0000256" key="2">
    <source>
        <dbReference type="ARBA" id="ARBA00022692"/>
    </source>
</evidence>
<comment type="caution">
    <text evidence="6">The sequence shown here is derived from an EMBL/GenBank/DDBJ whole genome shotgun (WGS) entry which is preliminary data.</text>
</comment>
<feature type="domain" description="Membrane transport protein MMPL" evidence="5">
    <location>
        <begin position="1"/>
        <end position="40"/>
    </location>
</feature>
<proteinExistence type="predicted"/>
<name>X8AQ45_MYCXE</name>
<dbReference type="Pfam" id="PF03176">
    <property type="entry name" value="MMPL"/>
    <property type="match status" value="1"/>
</dbReference>
<accession>X8AQ45</accession>
<organism evidence="6">
    <name type="scientific">Mycobacterium xenopi 4042</name>
    <dbReference type="NCBI Taxonomy" id="1299334"/>
    <lineage>
        <taxon>Bacteria</taxon>
        <taxon>Bacillati</taxon>
        <taxon>Actinomycetota</taxon>
        <taxon>Actinomycetes</taxon>
        <taxon>Mycobacteriales</taxon>
        <taxon>Mycobacteriaceae</taxon>
        <taxon>Mycobacterium</taxon>
    </lineage>
</organism>
<dbReference type="InterPro" id="IPR004869">
    <property type="entry name" value="MMPL_dom"/>
</dbReference>
<keyword evidence="4" id="KW-0472">Membrane</keyword>
<evidence type="ECO:0000256" key="1">
    <source>
        <dbReference type="ARBA" id="ARBA00004141"/>
    </source>
</evidence>
<dbReference type="AlphaFoldDB" id="X8AQ45"/>
<evidence type="ECO:0000259" key="5">
    <source>
        <dbReference type="Pfam" id="PF03176"/>
    </source>
</evidence>
<gene>
    <name evidence="6" type="ORF">I553_7656</name>
</gene>
<comment type="subcellular location">
    <subcellularLocation>
        <location evidence="1">Membrane</location>
        <topology evidence="1">Multi-pass membrane protein</topology>
    </subcellularLocation>
</comment>